<organism evidence="10 11">
    <name type="scientific">Perkinsus olseni</name>
    <name type="common">Perkinsus atlanticus</name>
    <dbReference type="NCBI Taxonomy" id="32597"/>
    <lineage>
        <taxon>Eukaryota</taxon>
        <taxon>Sar</taxon>
        <taxon>Alveolata</taxon>
        <taxon>Perkinsozoa</taxon>
        <taxon>Perkinsea</taxon>
        <taxon>Perkinsida</taxon>
        <taxon>Perkinsidae</taxon>
        <taxon>Perkinsus</taxon>
    </lineage>
</organism>
<evidence type="ECO:0000256" key="4">
    <source>
        <dbReference type="ARBA" id="ARBA00022827"/>
    </source>
</evidence>
<dbReference type="EMBL" id="JABANN010000081">
    <property type="protein sequence ID" value="KAF4672287.1"/>
    <property type="molecule type" value="Genomic_DNA"/>
</dbReference>
<dbReference type="GO" id="GO:0016491">
    <property type="term" value="F:oxidoreductase activity"/>
    <property type="evidence" value="ECO:0007669"/>
    <property type="project" value="UniProtKB-KW"/>
</dbReference>
<dbReference type="Pfam" id="PF01565">
    <property type="entry name" value="FAD_binding_4"/>
    <property type="match status" value="1"/>
</dbReference>
<evidence type="ECO:0000256" key="2">
    <source>
        <dbReference type="ARBA" id="ARBA00005466"/>
    </source>
</evidence>
<feature type="domain" description="FAD-binding PCMH-type" evidence="9">
    <location>
        <begin position="170"/>
        <end position="354"/>
    </location>
</feature>
<feature type="transmembrane region" description="Helical" evidence="7">
    <location>
        <begin position="794"/>
        <end position="812"/>
    </location>
</feature>
<dbReference type="PROSITE" id="PS50222">
    <property type="entry name" value="EF_HAND_2"/>
    <property type="match status" value="2"/>
</dbReference>
<dbReference type="GO" id="GO:0005509">
    <property type="term" value="F:calcium ion binding"/>
    <property type="evidence" value="ECO:0007669"/>
    <property type="project" value="InterPro"/>
</dbReference>
<dbReference type="InterPro" id="IPR016169">
    <property type="entry name" value="FAD-bd_PCMH_sub2"/>
</dbReference>
<dbReference type="InterPro" id="IPR018247">
    <property type="entry name" value="EF_Hand_1_Ca_BS"/>
</dbReference>
<evidence type="ECO:0000313" key="11">
    <source>
        <dbReference type="Proteomes" id="UP000572268"/>
    </source>
</evidence>
<keyword evidence="4" id="KW-0274">FAD</keyword>
<keyword evidence="3" id="KW-0285">Flavoprotein</keyword>
<reference evidence="10 11" key="1">
    <citation type="submission" date="2020-04" db="EMBL/GenBank/DDBJ databases">
        <title>Perkinsus olseni comparative genomics.</title>
        <authorList>
            <person name="Bogema D.R."/>
        </authorList>
    </citation>
    <scope>NUCLEOTIDE SEQUENCE [LARGE SCALE GENOMIC DNA]</scope>
    <source>
        <strain evidence="10">ATCC PRA-31</strain>
    </source>
</reference>
<dbReference type="Proteomes" id="UP000572268">
    <property type="component" value="Unassembled WGS sequence"/>
</dbReference>
<evidence type="ECO:0000256" key="1">
    <source>
        <dbReference type="ARBA" id="ARBA00001974"/>
    </source>
</evidence>
<dbReference type="SMART" id="SM00054">
    <property type="entry name" value="EFh"/>
    <property type="match status" value="2"/>
</dbReference>
<protein>
    <recommendedName>
        <fullName evidence="12">FAD-binding PCMH-type domain-containing protein</fullName>
    </recommendedName>
</protein>
<comment type="cofactor">
    <cofactor evidence="1">
        <name>FAD</name>
        <dbReference type="ChEBI" id="CHEBI:57692"/>
    </cofactor>
</comment>
<dbReference type="PROSITE" id="PS00018">
    <property type="entry name" value="EF_HAND_1"/>
    <property type="match status" value="2"/>
</dbReference>
<keyword evidence="7" id="KW-0472">Membrane</keyword>
<evidence type="ECO:0000259" key="9">
    <source>
        <dbReference type="PROSITE" id="PS51387"/>
    </source>
</evidence>
<dbReference type="PANTHER" id="PTHR42973">
    <property type="entry name" value="BINDING OXIDOREDUCTASE, PUTATIVE (AFU_ORTHOLOGUE AFUA_1G17690)-RELATED"/>
    <property type="match status" value="1"/>
</dbReference>
<evidence type="ECO:0000256" key="3">
    <source>
        <dbReference type="ARBA" id="ARBA00022630"/>
    </source>
</evidence>
<evidence type="ECO:0000313" key="10">
    <source>
        <dbReference type="EMBL" id="KAF4672287.1"/>
    </source>
</evidence>
<dbReference type="InterPro" id="IPR011992">
    <property type="entry name" value="EF-hand-dom_pair"/>
</dbReference>
<dbReference type="CDD" id="cd00051">
    <property type="entry name" value="EFh"/>
    <property type="match status" value="1"/>
</dbReference>
<keyword evidence="6" id="KW-0560">Oxidoreductase</keyword>
<dbReference type="AlphaFoldDB" id="A0A7J6MLR8"/>
<dbReference type="Gene3D" id="3.30.465.10">
    <property type="match status" value="1"/>
</dbReference>
<keyword evidence="5" id="KW-0106">Calcium</keyword>
<dbReference type="InterPro" id="IPR016166">
    <property type="entry name" value="FAD-bd_PCMH"/>
</dbReference>
<dbReference type="InterPro" id="IPR006094">
    <property type="entry name" value="Oxid_FAD_bind_N"/>
</dbReference>
<keyword evidence="7" id="KW-0812">Transmembrane</keyword>
<sequence>MAAEVSSVWDEYCQQRIGQNSYCKSYRLPALCHGSEDLCGPSLLSTTSPGHTTPSPIPITTDPVGITTTASSASFDWDGYCREQVDGVSYCKYWSEPPVCHGSEVPCSGPPAPTPTTPNVTPGDDPYDCFKTLQCDADADGAIAELESIFGIANILTGDKIPSVFMPQYTGVQPLAAIRPRSEGDILIIMDVCLRHRVAVVVRSPAGSSFAGQSTVQDGIVILMDDFNSVEVSDDAIAESGYVAKIGAGTRLLEAYTRLYDHSPPLSINGGSCPSVSVSGLTQGGAYGYSSTMWGMLADHVMAVDIVVQEDGGSFKMVHATRTNDHADLLKALRGGMGGNYGVVIKWYLSAIRASEKVYIYRHQVAANSKSKADVLAKTKAYQNVMINQPSSNGLWGKVKIHSNFEMHYEGMCLCDPITSDCTDCDETMDKVDSAVHVNTWITKPSQKFTNSAYGAWSWAGCTKWADPDCPSDAVYPGTGVDPTSAMDNCWAYDWSLNENLPWKSNSVYVRQGDMTDSFWNTIWDLSHQPECQKGRNICIITFQYYGGKMLDEPTDCFGAGPCTSFVHRHQGWNIQVSSLWNKRDSAGEETSTNWAAKAFAAIDQFSSLKESYQNYISNQWTVEPWKDKFFPGQDVQPDHWKYRYFGPLSNGVYNRLQEVKCRYNPYNLFTTPTTADILDYTIEMPIWRLRLPIRRIRLPIRSLILRKGSLILRKGSLILRKGSLILPRIGSLIPLRIGSLILLHIGSLILLHIGSLILRKGSLIPRTGSLILLHIGSLILRKGSLILRKGSLILLRIGSLILLRIGSLILLRIGRLIPRIGSIILRIGSLILRIGSLSLHIGIDGNLTWYISMSASNILSPPGPLQGSSNLFPFDVLIAPAPQGPVKKMLGCNEIKCCIALLVVVRRETFHRIAAEWRKKNEGPSPISLSNGTRLAKDEIAYCKRLYVEVDLPAKGQLGRGELTIALRKMGLDRRVPEFAEAEDGPEWFRKFCQRAFDTYSCRTADGEEFVSPENFEKLYEALANHWSKYMPIDREKVSRKSMNAVRNAAYAAKVADETAKQFSLLNLDESSMLRIFHLYDSDKSGFLEASEIRQIAQEMKIPDYGRDHYRGFIRRNARHVDDNGDGQIEFGEFKSLLQSLVTCKVVSFAAPNRLPCNSCAFLLLPR</sequence>
<accession>A0A7J6MLR8</accession>
<feature type="domain" description="EF-hand" evidence="8">
    <location>
        <begin position="1120"/>
        <end position="1145"/>
    </location>
</feature>
<name>A0A7J6MLR8_PEROL</name>
<evidence type="ECO:0008006" key="12">
    <source>
        <dbReference type="Google" id="ProtNLM"/>
    </source>
</evidence>
<dbReference type="GO" id="GO:0071949">
    <property type="term" value="F:FAD binding"/>
    <property type="evidence" value="ECO:0007669"/>
    <property type="project" value="InterPro"/>
</dbReference>
<feature type="domain" description="EF-hand" evidence="8">
    <location>
        <begin position="1069"/>
        <end position="1104"/>
    </location>
</feature>
<evidence type="ECO:0000256" key="5">
    <source>
        <dbReference type="ARBA" id="ARBA00022837"/>
    </source>
</evidence>
<dbReference type="SUPFAM" id="SSF56176">
    <property type="entry name" value="FAD-binding/transporter-associated domain-like"/>
    <property type="match status" value="1"/>
</dbReference>
<feature type="transmembrane region" description="Helical" evidence="7">
    <location>
        <begin position="738"/>
        <end position="759"/>
    </location>
</feature>
<keyword evidence="7" id="KW-1133">Transmembrane helix</keyword>
<proteinExistence type="inferred from homology"/>
<dbReference type="InterPro" id="IPR002048">
    <property type="entry name" value="EF_hand_dom"/>
</dbReference>
<comment type="caution">
    <text evidence="10">The sequence shown here is derived from an EMBL/GenBank/DDBJ whole genome shotgun (WGS) entry which is preliminary data.</text>
</comment>
<gene>
    <name evidence="10" type="ORF">FOL46_009194</name>
</gene>
<dbReference type="PANTHER" id="PTHR42973:SF39">
    <property type="entry name" value="FAD-BINDING PCMH-TYPE DOMAIN-CONTAINING PROTEIN"/>
    <property type="match status" value="1"/>
</dbReference>
<dbReference type="Gene3D" id="3.40.462.20">
    <property type="match status" value="1"/>
</dbReference>
<dbReference type="InterPro" id="IPR036318">
    <property type="entry name" value="FAD-bd_PCMH-like_sf"/>
</dbReference>
<dbReference type="Gene3D" id="1.10.238.10">
    <property type="entry name" value="EF-hand"/>
    <property type="match status" value="1"/>
</dbReference>
<evidence type="ECO:0000256" key="7">
    <source>
        <dbReference type="SAM" id="Phobius"/>
    </source>
</evidence>
<evidence type="ECO:0000256" key="6">
    <source>
        <dbReference type="ARBA" id="ARBA00023002"/>
    </source>
</evidence>
<evidence type="ECO:0000259" key="8">
    <source>
        <dbReference type="PROSITE" id="PS50222"/>
    </source>
</evidence>
<comment type="similarity">
    <text evidence="2">Belongs to the oxygen-dependent FAD-linked oxidoreductase family.</text>
</comment>
<dbReference type="InterPro" id="IPR050416">
    <property type="entry name" value="FAD-linked_Oxidoreductase"/>
</dbReference>
<dbReference type="SUPFAM" id="SSF47473">
    <property type="entry name" value="EF-hand"/>
    <property type="match status" value="1"/>
</dbReference>
<dbReference type="PROSITE" id="PS51387">
    <property type="entry name" value="FAD_PCMH"/>
    <property type="match status" value="1"/>
</dbReference>